<feature type="binding site" evidence="9">
    <location>
        <position position="104"/>
    </location>
    <ligand>
        <name>ATP</name>
        <dbReference type="ChEBI" id="CHEBI:30616"/>
    </ligand>
</feature>
<keyword evidence="2" id="KW-0723">Serine/threonine-protein kinase</keyword>
<keyword evidence="4 9" id="KW-0547">Nucleotide-binding</keyword>
<evidence type="ECO:0000256" key="7">
    <source>
        <dbReference type="ARBA" id="ARBA00047899"/>
    </source>
</evidence>
<dbReference type="Gene3D" id="3.30.200.20">
    <property type="entry name" value="Phosphorylase Kinase, domain 1"/>
    <property type="match status" value="1"/>
</dbReference>
<dbReference type="InterPro" id="IPR044576">
    <property type="entry name" value="At4g25390-like"/>
</dbReference>
<feature type="domain" description="Protein kinase" evidence="12">
    <location>
        <begin position="76"/>
        <end position="644"/>
    </location>
</feature>
<dbReference type="Pfam" id="PF00069">
    <property type="entry name" value="Pkinase"/>
    <property type="match status" value="2"/>
</dbReference>
<evidence type="ECO:0000256" key="10">
    <source>
        <dbReference type="SAM" id="MobiDB-lite"/>
    </source>
</evidence>
<organism evidence="13 14">
    <name type="scientific">Vitis rotundifolia</name>
    <name type="common">Muscadine grape</name>
    <dbReference type="NCBI Taxonomy" id="103349"/>
    <lineage>
        <taxon>Eukaryota</taxon>
        <taxon>Viridiplantae</taxon>
        <taxon>Streptophyta</taxon>
        <taxon>Embryophyta</taxon>
        <taxon>Tracheophyta</taxon>
        <taxon>Spermatophyta</taxon>
        <taxon>Magnoliopsida</taxon>
        <taxon>eudicotyledons</taxon>
        <taxon>Gunneridae</taxon>
        <taxon>Pentapetalae</taxon>
        <taxon>rosids</taxon>
        <taxon>Vitales</taxon>
        <taxon>Vitaceae</taxon>
        <taxon>Viteae</taxon>
        <taxon>Vitis</taxon>
    </lineage>
</organism>
<evidence type="ECO:0000256" key="6">
    <source>
        <dbReference type="ARBA" id="ARBA00022840"/>
    </source>
</evidence>
<evidence type="ECO:0000259" key="12">
    <source>
        <dbReference type="PROSITE" id="PS50011"/>
    </source>
</evidence>
<dbReference type="GO" id="GO:0005524">
    <property type="term" value="F:ATP binding"/>
    <property type="evidence" value="ECO:0007669"/>
    <property type="project" value="UniProtKB-UniRule"/>
</dbReference>
<gene>
    <name evidence="13" type="ORF">PVL29_019996</name>
</gene>
<dbReference type="Proteomes" id="UP001168098">
    <property type="component" value="Unassembled WGS sequence"/>
</dbReference>
<evidence type="ECO:0000256" key="5">
    <source>
        <dbReference type="ARBA" id="ARBA00022777"/>
    </source>
</evidence>
<evidence type="ECO:0000256" key="3">
    <source>
        <dbReference type="ARBA" id="ARBA00022679"/>
    </source>
</evidence>
<dbReference type="InterPro" id="IPR011009">
    <property type="entry name" value="Kinase-like_dom_sf"/>
</dbReference>
<dbReference type="PANTHER" id="PTHR46821:SF2">
    <property type="entry name" value="OS03G0251700 PROTEIN"/>
    <property type="match status" value="1"/>
</dbReference>
<dbReference type="SUPFAM" id="SSF56112">
    <property type="entry name" value="Protein kinase-like (PK-like)"/>
    <property type="match status" value="1"/>
</dbReference>
<dbReference type="AlphaFoldDB" id="A0AA38Z1X0"/>
<dbReference type="SMART" id="SM00220">
    <property type="entry name" value="S_TKc"/>
    <property type="match status" value="1"/>
</dbReference>
<evidence type="ECO:0000256" key="8">
    <source>
        <dbReference type="ARBA" id="ARBA00048679"/>
    </source>
</evidence>
<comment type="caution">
    <text evidence="13">The sequence shown here is derived from an EMBL/GenBank/DDBJ whole genome shotgun (WGS) entry which is preliminary data.</text>
</comment>
<dbReference type="EMBL" id="JARBHA010000015">
    <property type="protein sequence ID" value="KAJ9680851.1"/>
    <property type="molecule type" value="Genomic_DNA"/>
</dbReference>
<dbReference type="EC" id="2.7.11.1" evidence="1"/>
<keyword evidence="6 9" id="KW-0067">ATP-binding</keyword>
<keyword evidence="11" id="KW-0472">Membrane</keyword>
<comment type="catalytic activity">
    <reaction evidence="7">
        <text>L-threonyl-[protein] + ATP = O-phospho-L-threonyl-[protein] + ADP + H(+)</text>
        <dbReference type="Rhea" id="RHEA:46608"/>
        <dbReference type="Rhea" id="RHEA-COMP:11060"/>
        <dbReference type="Rhea" id="RHEA-COMP:11605"/>
        <dbReference type="ChEBI" id="CHEBI:15378"/>
        <dbReference type="ChEBI" id="CHEBI:30013"/>
        <dbReference type="ChEBI" id="CHEBI:30616"/>
        <dbReference type="ChEBI" id="CHEBI:61977"/>
        <dbReference type="ChEBI" id="CHEBI:456216"/>
        <dbReference type="EC" id="2.7.11.1"/>
    </reaction>
</comment>
<evidence type="ECO:0000256" key="1">
    <source>
        <dbReference type="ARBA" id="ARBA00012513"/>
    </source>
</evidence>
<keyword evidence="14" id="KW-1185">Reference proteome</keyword>
<evidence type="ECO:0000256" key="9">
    <source>
        <dbReference type="PROSITE-ProRule" id="PRU10141"/>
    </source>
</evidence>
<dbReference type="PROSITE" id="PS00107">
    <property type="entry name" value="PROTEIN_KINASE_ATP"/>
    <property type="match status" value="1"/>
</dbReference>
<evidence type="ECO:0000313" key="14">
    <source>
        <dbReference type="Proteomes" id="UP001168098"/>
    </source>
</evidence>
<dbReference type="FunFam" id="1.10.510.10:FF:001023">
    <property type="entry name" value="Os07g0541700 protein"/>
    <property type="match status" value="1"/>
</dbReference>
<protein>
    <recommendedName>
        <fullName evidence="1">non-specific serine/threonine protein kinase</fullName>
        <ecNumber evidence="1">2.7.11.1</ecNumber>
    </recommendedName>
</protein>
<dbReference type="Gene3D" id="1.10.510.10">
    <property type="entry name" value="Transferase(Phosphotransferase) domain 1"/>
    <property type="match status" value="2"/>
</dbReference>
<feature type="compositionally biased region" description="Basic and acidic residues" evidence="10">
    <location>
        <begin position="339"/>
        <end position="349"/>
    </location>
</feature>
<evidence type="ECO:0000256" key="4">
    <source>
        <dbReference type="ARBA" id="ARBA00022741"/>
    </source>
</evidence>
<dbReference type="InterPro" id="IPR008271">
    <property type="entry name" value="Ser/Thr_kinase_AS"/>
</dbReference>
<evidence type="ECO:0000256" key="11">
    <source>
        <dbReference type="SAM" id="Phobius"/>
    </source>
</evidence>
<dbReference type="GO" id="GO:0004674">
    <property type="term" value="F:protein serine/threonine kinase activity"/>
    <property type="evidence" value="ECO:0007669"/>
    <property type="project" value="UniProtKB-KW"/>
</dbReference>
<evidence type="ECO:0000256" key="2">
    <source>
        <dbReference type="ARBA" id="ARBA00022527"/>
    </source>
</evidence>
<dbReference type="InterPro" id="IPR017441">
    <property type="entry name" value="Protein_kinase_ATP_BS"/>
</dbReference>
<sequence>MPSRQPPSSPAPSPVTHRHRPNLVPPVVGGTVALSLLAFLVVILYRKLSRSRTVPADLKPPHRFSYSLLRRATSSFSPSNRLGQGGFGSVYKGVLPSGQEVAVKLMDSGSLQGEREFNNELSLAGKLVDCEYVVRILGFSSDSRRRRLVLVYELMTNRSLQDALLDRKCVELMQWKKRFAIAIDIAKGLQYLHSFCDPSIIHGDIKPSNILLDGDFNAKIADFGLARCTGEDGDLEGLVEGERKKKEGLDAVGVEDNGSILEETESVLTVGIEDGRAGAGDPDPSPESCVRAQDVETATSPEIDMGLDKASTLEGTFDKMSVDSGKEMSGCGKGKSGRKKGDSGRDWWWRQDSGLGSESGRVKDYVMEWIGSEIRKERPKNEWVESSGPLEDHGLSTKNEPKKRKKRLEWWASLDENKIRKKEKNRKPREWWKEEFCEELSRKNKKKRTLKSSIGGDGELWWQRDEESVETRKKRKSRSSRSIDWWLDGLSGELRNGRRNSQDWMSGEIPKSGGVSSTPSMRGTMCYIAPEYGGGGQLSEKCDVYSFGVLLLVLISGRRPLQVTASPMSEFERANLISWARQLARNGKLLDLVDTSIQSLDREQGLLCITIALLCLQRSPAKRPSMNEIVGMLSGETEPPHLPFEFSPSPPSNFPFKSRKKMARNPSKKTGKKKYTYFMNSSSPFSWLFRSVARPYNFFFNGSTVTFFGVP</sequence>
<name>A0AA38Z1X0_VITRO</name>
<comment type="catalytic activity">
    <reaction evidence="8">
        <text>L-seryl-[protein] + ATP = O-phospho-L-seryl-[protein] + ADP + H(+)</text>
        <dbReference type="Rhea" id="RHEA:17989"/>
        <dbReference type="Rhea" id="RHEA-COMP:9863"/>
        <dbReference type="Rhea" id="RHEA-COMP:11604"/>
        <dbReference type="ChEBI" id="CHEBI:15378"/>
        <dbReference type="ChEBI" id="CHEBI:29999"/>
        <dbReference type="ChEBI" id="CHEBI:30616"/>
        <dbReference type="ChEBI" id="CHEBI:83421"/>
        <dbReference type="ChEBI" id="CHEBI:456216"/>
        <dbReference type="EC" id="2.7.11.1"/>
    </reaction>
</comment>
<keyword evidence="3" id="KW-0808">Transferase</keyword>
<reference evidence="13 14" key="1">
    <citation type="journal article" date="2023" name="BMC Biotechnol.">
        <title>Vitis rotundifolia cv Carlos genome sequencing.</title>
        <authorList>
            <person name="Huff M."/>
            <person name="Hulse-Kemp A."/>
            <person name="Scheffler B."/>
            <person name="Youngblood R."/>
            <person name="Simpson S."/>
            <person name="Babiker E."/>
            <person name="Staton M."/>
        </authorList>
    </citation>
    <scope>NUCLEOTIDE SEQUENCE [LARGE SCALE GENOMIC DNA]</scope>
    <source>
        <tissue evidence="13">Leaf</tissue>
    </source>
</reference>
<feature type="transmembrane region" description="Helical" evidence="11">
    <location>
        <begin position="23"/>
        <end position="45"/>
    </location>
</feature>
<keyword evidence="11" id="KW-0812">Transmembrane</keyword>
<feature type="region of interest" description="Disordered" evidence="10">
    <location>
        <begin position="320"/>
        <end position="353"/>
    </location>
</feature>
<feature type="region of interest" description="Disordered" evidence="10">
    <location>
        <begin position="378"/>
        <end position="402"/>
    </location>
</feature>
<dbReference type="PANTHER" id="PTHR46821">
    <property type="entry name" value="OS07G0586332 PROTEIN"/>
    <property type="match status" value="1"/>
</dbReference>
<dbReference type="InterPro" id="IPR000719">
    <property type="entry name" value="Prot_kinase_dom"/>
</dbReference>
<accession>A0AA38Z1X0</accession>
<evidence type="ECO:0000313" key="13">
    <source>
        <dbReference type="EMBL" id="KAJ9680851.1"/>
    </source>
</evidence>
<proteinExistence type="predicted"/>
<dbReference type="PROSITE" id="PS00108">
    <property type="entry name" value="PROTEIN_KINASE_ST"/>
    <property type="match status" value="1"/>
</dbReference>
<dbReference type="PROSITE" id="PS50011">
    <property type="entry name" value="PROTEIN_KINASE_DOM"/>
    <property type="match status" value="1"/>
</dbReference>
<keyword evidence="11" id="KW-1133">Transmembrane helix</keyword>
<feature type="region of interest" description="Disordered" evidence="10">
    <location>
        <begin position="497"/>
        <end position="520"/>
    </location>
</feature>
<keyword evidence="5" id="KW-0418">Kinase</keyword>